<keyword evidence="5" id="KW-0547">Nucleotide-binding</keyword>
<dbReference type="InterPro" id="IPR032675">
    <property type="entry name" value="LRR_dom_sf"/>
</dbReference>
<reference evidence="9" key="1">
    <citation type="journal article" date="2006" name="Science">
        <title>Ancient noncoding elements conserved in the human genome.</title>
        <authorList>
            <person name="Venkatesh B."/>
            <person name="Kirkness E.F."/>
            <person name="Loh Y.H."/>
            <person name="Halpern A.L."/>
            <person name="Lee A.P."/>
            <person name="Johnson J."/>
            <person name="Dandona N."/>
            <person name="Viswanathan L.D."/>
            <person name="Tay A."/>
            <person name="Venter J.C."/>
            <person name="Strausberg R.L."/>
            <person name="Brenner S."/>
        </authorList>
    </citation>
    <scope>NUCLEOTIDE SEQUENCE [LARGE SCALE GENOMIC DNA]</scope>
</reference>
<evidence type="ECO:0000313" key="9">
    <source>
        <dbReference type="Proteomes" id="UP000314986"/>
    </source>
</evidence>
<accession>A0A4W3GDS7</accession>
<dbReference type="Gene3D" id="3.40.50.300">
    <property type="entry name" value="P-loop containing nucleotide triphosphate hydrolases"/>
    <property type="match status" value="1"/>
</dbReference>
<dbReference type="GO" id="GO:0005524">
    <property type="term" value="F:ATP binding"/>
    <property type="evidence" value="ECO:0007669"/>
    <property type="project" value="UniProtKB-KW"/>
</dbReference>
<dbReference type="Gene3D" id="3.80.10.10">
    <property type="entry name" value="Ribonuclease Inhibitor"/>
    <property type="match status" value="3"/>
</dbReference>
<name>A0A4W3GDS7_CALMI</name>
<keyword evidence="3" id="KW-0963">Cytoplasm</keyword>
<dbReference type="SUPFAM" id="SSF52540">
    <property type="entry name" value="P-loop containing nucleoside triphosphate hydrolases"/>
    <property type="match status" value="1"/>
</dbReference>
<dbReference type="InParanoid" id="A0A4W3GDS7"/>
<evidence type="ECO:0000256" key="4">
    <source>
        <dbReference type="ARBA" id="ARBA00022737"/>
    </source>
</evidence>
<dbReference type="AlphaFoldDB" id="A0A4W3GDS7"/>
<dbReference type="InterPro" id="IPR001611">
    <property type="entry name" value="Leu-rich_rpt"/>
</dbReference>
<dbReference type="InterPro" id="IPR050637">
    <property type="entry name" value="NLRP_innate_immun_reg"/>
</dbReference>
<evidence type="ECO:0000256" key="1">
    <source>
        <dbReference type="ARBA" id="ARBA00004496"/>
    </source>
</evidence>
<dbReference type="PROSITE" id="PS50837">
    <property type="entry name" value="NACHT"/>
    <property type="match status" value="1"/>
</dbReference>
<dbReference type="Ensembl" id="ENSCMIT00000001045.1">
    <property type="protein sequence ID" value="ENSCMIP00000000992.1"/>
    <property type="gene ID" value="ENSCMIG00000000640.1"/>
</dbReference>
<comment type="similarity">
    <text evidence="2">Belongs to the NLRP family.</text>
</comment>
<dbReference type="SMART" id="SM00368">
    <property type="entry name" value="LRR_RI"/>
    <property type="match status" value="7"/>
</dbReference>
<evidence type="ECO:0000256" key="3">
    <source>
        <dbReference type="ARBA" id="ARBA00022490"/>
    </source>
</evidence>
<dbReference type="PANTHER" id="PTHR45690">
    <property type="entry name" value="NACHT, LRR AND PYD DOMAINS-CONTAINING PROTEIN 12"/>
    <property type="match status" value="1"/>
</dbReference>
<dbReference type="Pfam" id="PF17779">
    <property type="entry name" value="WHD_NOD2"/>
    <property type="match status" value="1"/>
</dbReference>
<comment type="subcellular location">
    <subcellularLocation>
        <location evidence="1">Cytoplasm</location>
    </subcellularLocation>
</comment>
<keyword evidence="6" id="KW-0067">ATP-binding</keyword>
<dbReference type="InterPro" id="IPR007111">
    <property type="entry name" value="NACHT_NTPase"/>
</dbReference>
<dbReference type="Pfam" id="PF05729">
    <property type="entry name" value="NACHT"/>
    <property type="match status" value="1"/>
</dbReference>
<evidence type="ECO:0000313" key="8">
    <source>
        <dbReference type="Ensembl" id="ENSCMIP00000000992.1"/>
    </source>
</evidence>
<sequence>MIEEFQRLHKESLQKQFERLEVKTILVKEEVKEFQLVDRYTELTIISDLRHRKLVEEWRQKHLRGELEKIRTDKLFHSSFTKGSHLLSCQGSGSNTPAGTSTVVSGVAGIGKTTMVQKIVHDWATGKIYPQFHFVFIFKFRNLNTLNCRITLRQLILDEYPYLRDALEELWKHSERLLFIFDGLDEFRAGIDFADKRRATEPQHMCSDTEFWCEVSDIVYSLIQKRLLPGCSVLVTSRPTALHLLAKAQVSVWAEILGFVGEERRGYFQKFFEDQGVAAAVYSHVEDNELLFTMCYNPSYCWILALSLGPFFTRKQSDKQQVPTTITQLFSYYIYHILKHHTVEMEIPRDVIMKIGAMALKGVTQRNIVFSNEDLIQSDLQPSQFLSGFLTELVERENSEHCLLYTFPHLTIQEFVAALDEFLCPDPRTIRICLDDAERVEDGRFEIFLRFVAVSPPHGQLINFPMCLTLVPAPWDTEMSVCIAVLHYIHCVSVSVSRLKYNNLGDFGVKRLCEQFVLYCHTIFTDPLSLCVSRLGGNNLGDSGVKRLCEALRNPECKIQSLGCEILKATRTGLSRDSSQLLLRPVRYRFCRLEWYPSRKTVRCFPDRALTGVVCIFIWLSSSSHTTHAQQTLCVPNLQDNRLTADCADDLASALKTNRSPTELYMNNNKLGDTGVKRLCEALRDPECKLQILELKSNNLTADCTEALASVLSTNHSLTELGLRSNALGDSGVKRLCAALRKTACKLQTLRLQDNSLTSECTEDLASALITNHSMTELNLYNNKLGDSGVKRLCVALRNPECKVQILRSSFLTVTSAPALLLPLSSIIHPYPPTLILIPDCSAPWDFLPN</sequence>
<reference evidence="8" key="5">
    <citation type="submission" date="2025-09" db="UniProtKB">
        <authorList>
            <consortium name="Ensembl"/>
        </authorList>
    </citation>
    <scope>IDENTIFICATION</scope>
</reference>
<keyword evidence="4" id="KW-0677">Repeat</keyword>
<dbReference type="SUPFAM" id="SSF52047">
    <property type="entry name" value="RNI-like"/>
    <property type="match status" value="1"/>
</dbReference>
<organism evidence="8 9">
    <name type="scientific">Callorhinchus milii</name>
    <name type="common">Ghost shark</name>
    <dbReference type="NCBI Taxonomy" id="7868"/>
    <lineage>
        <taxon>Eukaryota</taxon>
        <taxon>Metazoa</taxon>
        <taxon>Chordata</taxon>
        <taxon>Craniata</taxon>
        <taxon>Vertebrata</taxon>
        <taxon>Chondrichthyes</taxon>
        <taxon>Holocephali</taxon>
        <taxon>Chimaeriformes</taxon>
        <taxon>Callorhinchidae</taxon>
        <taxon>Callorhinchus</taxon>
    </lineage>
</organism>
<evidence type="ECO:0000256" key="5">
    <source>
        <dbReference type="ARBA" id="ARBA00022741"/>
    </source>
</evidence>
<feature type="domain" description="NACHT" evidence="7">
    <location>
        <begin position="100"/>
        <end position="241"/>
    </location>
</feature>
<keyword evidence="9" id="KW-1185">Reference proteome</keyword>
<dbReference type="GO" id="GO:0006954">
    <property type="term" value="P:inflammatory response"/>
    <property type="evidence" value="ECO:0007669"/>
    <property type="project" value="UniProtKB-KW"/>
</dbReference>
<dbReference type="InterPro" id="IPR027417">
    <property type="entry name" value="P-loop_NTPase"/>
</dbReference>
<reference evidence="9" key="3">
    <citation type="journal article" date="2014" name="Nature">
        <title>Elephant shark genome provides unique insights into gnathostome evolution.</title>
        <authorList>
            <consortium name="International Elephant Shark Genome Sequencing Consortium"/>
            <person name="Venkatesh B."/>
            <person name="Lee A.P."/>
            <person name="Ravi V."/>
            <person name="Maurya A.K."/>
            <person name="Lian M.M."/>
            <person name="Swann J.B."/>
            <person name="Ohta Y."/>
            <person name="Flajnik M.F."/>
            <person name="Sutoh Y."/>
            <person name="Kasahara M."/>
            <person name="Hoon S."/>
            <person name="Gangu V."/>
            <person name="Roy S.W."/>
            <person name="Irimia M."/>
            <person name="Korzh V."/>
            <person name="Kondrychyn I."/>
            <person name="Lim Z.W."/>
            <person name="Tay B.H."/>
            <person name="Tohari S."/>
            <person name="Kong K.W."/>
            <person name="Ho S."/>
            <person name="Lorente-Galdos B."/>
            <person name="Quilez J."/>
            <person name="Marques-Bonet T."/>
            <person name="Raney B.J."/>
            <person name="Ingham P.W."/>
            <person name="Tay A."/>
            <person name="Hillier L.W."/>
            <person name="Minx P."/>
            <person name="Boehm T."/>
            <person name="Wilson R.K."/>
            <person name="Brenner S."/>
            <person name="Warren W.C."/>
        </authorList>
    </citation>
    <scope>NUCLEOTIDE SEQUENCE [LARGE SCALE GENOMIC DNA]</scope>
</reference>
<dbReference type="GO" id="GO:0005829">
    <property type="term" value="C:cytosol"/>
    <property type="evidence" value="ECO:0007669"/>
    <property type="project" value="UniProtKB-SubCell"/>
</dbReference>
<protein>
    <recommendedName>
        <fullName evidence="7">NACHT domain-containing protein</fullName>
    </recommendedName>
</protein>
<dbReference type="OMA" id="NWRENSI"/>
<dbReference type="PANTHER" id="PTHR45690:SF19">
    <property type="entry name" value="NACHT, LRR AND PYD DOMAINS-CONTAINING PROTEIN 3"/>
    <property type="match status" value="1"/>
</dbReference>
<evidence type="ECO:0000256" key="2">
    <source>
        <dbReference type="ARBA" id="ARBA00008665"/>
    </source>
</evidence>
<proteinExistence type="inferred from homology"/>
<dbReference type="GeneTree" id="ENSGT01150000287004"/>
<reference evidence="8" key="4">
    <citation type="submission" date="2025-08" db="UniProtKB">
        <authorList>
            <consortium name="Ensembl"/>
        </authorList>
    </citation>
    <scope>IDENTIFICATION</scope>
</reference>
<dbReference type="Pfam" id="PF13516">
    <property type="entry name" value="LRR_6"/>
    <property type="match status" value="3"/>
</dbReference>
<evidence type="ECO:0000259" key="7">
    <source>
        <dbReference type="PROSITE" id="PS50837"/>
    </source>
</evidence>
<dbReference type="InterPro" id="IPR041075">
    <property type="entry name" value="NOD1/2_WH"/>
</dbReference>
<evidence type="ECO:0000256" key="6">
    <source>
        <dbReference type="ARBA" id="ARBA00022840"/>
    </source>
</evidence>
<reference evidence="9" key="2">
    <citation type="journal article" date="2007" name="PLoS Biol.">
        <title>Survey sequencing and comparative analysis of the elephant shark (Callorhinchus milii) genome.</title>
        <authorList>
            <person name="Venkatesh B."/>
            <person name="Kirkness E.F."/>
            <person name="Loh Y.H."/>
            <person name="Halpern A.L."/>
            <person name="Lee A.P."/>
            <person name="Johnson J."/>
            <person name="Dandona N."/>
            <person name="Viswanathan L.D."/>
            <person name="Tay A."/>
            <person name="Venter J.C."/>
            <person name="Strausberg R.L."/>
            <person name="Brenner S."/>
        </authorList>
    </citation>
    <scope>NUCLEOTIDE SEQUENCE [LARGE SCALE GENOMIC DNA]</scope>
</reference>
<dbReference type="Proteomes" id="UP000314986">
    <property type="component" value="Unassembled WGS sequence"/>
</dbReference>